<dbReference type="PANTHER" id="PTHR24114:SF2">
    <property type="entry name" value="F-BOX DOMAIN-CONTAINING PROTEIN-RELATED"/>
    <property type="match status" value="1"/>
</dbReference>
<feature type="binding site" evidence="6">
    <location>
        <position position="548"/>
    </location>
    <ligand>
        <name>ATP</name>
        <dbReference type="ChEBI" id="CHEBI:30616"/>
    </ligand>
</feature>
<dbReference type="InterPro" id="IPR001245">
    <property type="entry name" value="Ser-Thr/Tyr_kinase_cat_dom"/>
</dbReference>
<keyword evidence="8" id="KW-0472">Membrane</keyword>
<evidence type="ECO:0000256" key="8">
    <source>
        <dbReference type="SAM" id="Phobius"/>
    </source>
</evidence>
<dbReference type="OMA" id="HANIITI"/>
<evidence type="ECO:0000313" key="11">
    <source>
        <dbReference type="Proteomes" id="UP000008743"/>
    </source>
</evidence>
<dbReference type="Pfam" id="PF07714">
    <property type="entry name" value="PK_Tyr_Ser-Thr"/>
    <property type="match status" value="1"/>
</dbReference>
<dbReference type="eggNOG" id="KOG4308">
    <property type="taxonomic scope" value="Eukaryota"/>
</dbReference>
<organism evidence="10 11">
    <name type="scientific">Capsaspora owczarzaki (strain ATCC 30864)</name>
    <dbReference type="NCBI Taxonomy" id="595528"/>
    <lineage>
        <taxon>Eukaryota</taxon>
        <taxon>Filasterea</taxon>
        <taxon>Capsaspora</taxon>
    </lineage>
</organism>
<dbReference type="InterPro" id="IPR000719">
    <property type="entry name" value="Prot_kinase_dom"/>
</dbReference>
<evidence type="ECO:0000256" key="1">
    <source>
        <dbReference type="ARBA" id="ARBA00022527"/>
    </source>
</evidence>
<reference evidence="11" key="1">
    <citation type="submission" date="2011-02" db="EMBL/GenBank/DDBJ databases">
        <title>The Genome Sequence of Capsaspora owczarzaki ATCC 30864.</title>
        <authorList>
            <person name="Russ C."/>
            <person name="Cuomo C."/>
            <person name="Burger G."/>
            <person name="Gray M.W."/>
            <person name="Holland P.W.H."/>
            <person name="King N."/>
            <person name="Lang F.B.F."/>
            <person name="Roger A.J."/>
            <person name="Ruiz-Trillo I."/>
            <person name="Young S.K."/>
            <person name="Zeng Q."/>
            <person name="Gargeya S."/>
            <person name="Alvarado L."/>
            <person name="Berlin A."/>
            <person name="Chapman S.B."/>
            <person name="Chen Z."/>
            <person name="Freedman E."/>
            <person name="Gellesch M."/>
            <person name="Goldberg J."/>
            <person name="Griggs A."/>
            <person name="Gujja S."/>
            <person name="Heilman E."/>
            <person name="Heiman D."/>
            <person name="Howarth C."/>
            <person name="Mehta T."/>
            <person name="Neiman D."/>
            <person name="Pearson M."/>
            <person name="Roberts A."/>
            <person name="Saif S."/>
            <person name="Shea T."/>
            <person name="Shenoy N."/>
            <person name="Sisk P."/>
            <person name="Stolte C."/>
            <person name="Sykes S."/>
            <person name="White J."/>
            <person name="Yandava C."/>
            <person name="Haas B."/>
            <person name="Nusbaum C."/>
            <person name="Birren B."/>
        </authorList>
    </citation>
    <scope>NUCLEOTIDE SEQUENCE</scope>
    <source>
        <strain evidence="11">ATCC 30864</strain>
    </source>
</reference>
<dbReference type="InterPro" id="IPR008271">
    <property type="entry name" value="Ser/Thr_kinase_AS"/>
</dbReference>
<evidence type="ECO:0000256" key="3">
    <source>
        <dbReference type="ARBA" id="ARBA00022737"/>
    </source>
</evidence>
<dbReference type="SUPFAM" id="SSF52047">
    <property type="entry name" value="RNI-like"/>
    <property type="match status" value="2"/>
</dbReference>
<dbReference type="PROSITE" id="PS50011">
    <property type="entry name" value="PROTEIN_KINASE_DOM"/>
    <property type="match status" value="1"/>
</dbReference>
<dbReference type="InParanoid" id="A0A0D2VUW8"/>
<gene>
    <name evidence="10" type="ORF">CAOG_005665</name>
</gene>
<dbReference type="Pfam" id="PF13516">
    <property type="entry name" value="LRR_6"/>
    <property type="match status" value="9"/>
</dbReference>
<dbReference type="SMART" id="SM00220">
    <property type="entry name" value="S_TKc"/>
    <property type="match status" value="1"/>
</dbReference>
<keyword evidence="8" id="KW-0812">Transmembrane</keyword>
<keyword evidence="7" id="KW-0175">Coiled coil</keyword>
<keyword evidence="5 6" id="KW-0067">ATP-binding</keyword>
<dbReference type="SMART" id="SM00368">
    <property type="entry name" value="LRR_RI"/>
    <property type="match status" value="13"/>
</dbReference>
<evidence type="ECO:0000256" key="4">
    <source>
        <dbReference type="ARBA" id="ARBA00022741"/>
    </source>
</evidence>
<keyword evidence="11" id="KW-1185">Reference proteome</keyword>
<keyword evidence="2" id="KW-0433">Leucine-rich repeat</keyword>
<dbReference type="GO" id="GO:0004674">
    <property type="term" value="F:protein serine/threonine kinase activity"/>
    <property type="evidence" value="ECO:0007669"/>
    <property type="project" value="UniProtKB-KW"/>
</dbReference>
<dbReference type="Gene3D" id="3.80.10.10">
    <property type="entry name" value="Ribonuclease Inhibitor"/>
    <property type="match status" value="4"/>
</dbReference>
<dbReference type="EMBL" id="KE346368">
    <property type="protein sequence ID" value="KJE95187.1"/>
    <property type="molecule type" value="Genomic_DNA"/>
</dbReference>
<dbReference type="InterPro" id="IPR052394">
    <property type="entry name" value="LRR-containing"/>
</dbReference>
<evidence type="ECO:0000259" key="9">
    <source>
        <dbReference type="PROSITE" id="PS50011"/>
    </source>
</evidence>
<keyword evidence="1" id="KW-0723">Serine/threonine-protein kinase</keyword>
<dbReference type="InterPro" id="IPR032675">
    <property type="entry name" value="LRR_dom_sf"/>
</dbReference>
<dbReference type="PANTHER" id="PTHR24114">
    <property type="entry name" value="LEUCINE RICH REPEAT FAMILY PROTEIN"/>
    <property type="match status" value="1"/>
</dbReference>
<dbReference type="PROSITE" id="PS00107">
    <property type="entry name" value="PROTEIN_KINASE_ATP"/>
    <property type="match status" value="1"/>
</dbReference>
<dbReference type="PhylomeDB" id="A0A0D2VUW8"/>
<evidence type="ECO:0000256" key="2">
    <source>
        <dbReference type="ARBA" id="ARBA00022614"/>
    </source>
</evidence>
<keyword evidence="10" id="KW-0418">Kinase</keyword>
<name>A0A0D2VUW8_CAPO3</name>
<evidence type="ECO:0000256" key="6">
    <source>
        <dbReference type="PROSITE-ProRule" id="PRU10141"/>
    </source>
</evidence>
<dbReference type="Proteomes" id="UP000008743">
    <property type="component" value="Unassembled WGS sequence"/>
</dbReference>
<dbReference type="InterPro" id="IPR011009">
    <property type="entry name" value="Kinase-like_dom_sf"/>
</dbReference>
<feature type="transmembrane region" description="Helical" evidence="8">
    <location>
        <begin position="708"/>
        <end position="729"/>
    </location>
</feature>
<dbReference type="InterPro" id="IPR001611">
    <property type="entry name" value="Leu-rich_rpt"/>
</dbReference>
<keyword evidence="3" id="KW-0677">Repeat</keyword>
<dbReference type="GO" id="GO:0005524">
    <property type="term" value="F:ATP binding"/>
    <property type="evidence" value="ECO:0007669"/>
    <property type="project" value="UniProtKB-UniRule"/>
</dbReference>
<dbReference type="SUPFAM" id="SSF56112">
    <property type="entry name" value="Protein kinase-like (PK-like)"/>
    <property type="match status" value="1"/>
</dbReference>
<dbReference type="Gene3D" id="3.30.200.20">
    <property type="entry name" value="Phosphorylase Kinase, domain 1"/>
    <property type="match status" value="1"/>
</dbReference>
<dbReference type="AlphaFoldDB" id="A0A0D2VUW8"/>
<sequence>MLDVDDMTSDQHDMFYAVCDSYGSLDYENEDIGDDLVAALAEALKGHPAVTSLNLSSNEIGIYGACSIGEALHENNVLTKLNMGHNQIGAPGAKAIAGGLKSNRTLQALLLEECDLGNNGAQTLASALKVNTSLTRLDLRFNGIGDSGASAIARSLYFNNTLTSLDLSGNFFELAGVQAIAGALQANTTLSVLFLEQCRITDAEAQAIASALKVNRGLTYLDLQRNQIGDVGAQSIAEALKVNKTLTTIHLLHNQIGVLGAQAIAETLKVNKALCVLFLRENRFGAAGTQSIIQALGTNRTLERLSLSCNHAGDAEAQAIAEVLKVNKTLTHLYLKDSLIGDTGALSIAETLKVSSTLRFLNLFNNEITDTGALAIAKALKVNKSLGTLILSKNFLTKAGITALRQSGNPSCEVDDKDEGRLADQLVPSPAHFQRLAARAGEAFTRASRLEAENQKVRSELAATLQELQQARSELQQLRANFSSPSTAALDPLGDLQRARPSHESIPRIPLETLVSATSNFAAKYLLGEGAFGRVYGASVSGSRVAIKRLSAESWQGSAEFKSELDSLSKFRHANIITILNYAEERGERCLVYELMPNGSVRDRLSRKNNSPPLTWAQRHRIAADVARGMNYVQTAFPAHVLFHLDLKSDNVLLDARFHAKVSDFGLVRAAQHLDQRSYLRTHNVRGTMVYMSPEYLREGRMSTKTDVYAFGMILLELITSSLPGLALVTDTRKVVRDRHTLYADACLLPLSAAVQRQIWQVAVRAIECLDDDWNERPSFGHILATWGA</sequence>
<dbReference type="RefSeq" id="XP_004346338.1">
    <property type="nucleotide sequence ID" value="XM_004346288.2"/>
</dbReference>
<keyword evidence="10" id="KW-0808">Transferase</keyword>
<dbReference type="Gene3D" id="1.10.510.10">
    <property type="entry name" value="Transferase(Phosphotransferase) domain 1"/>
    <property type="match status" value="1"/>
</dbReference>
<feature type="domain" description="Protein kinase" evidence="9">
    <location>
        <begin position="521"/>
        <end position="789"/>
    </location>
</feature>
<dbReference type="OrthoDB" id="333024at2759"/>
<proteinExistence type="predicted"/>
<feature type="coiled-coil region" evidence="7">
    <location>
        <begin position="447"/>
        <end position="481"/>
    </location>
</feature>
<protein>
    <submittedName>
        <fullName evidence="10">TKL/IRAK protein kinase</fullName>
    </submittedName>
</protein>
<dbReference type="PROSITE" id="PS00108">
    <property type="entry name" value="PROTEIN_KINASE_ST"/>
    <property type="match status" value="1"/>
</dbReference>
<evidence type="ECO:0000313" key="10">
    <source>
        <dbReference type="EMBL" id="KJE95187.1"/>
    </source>
</evidence>
<accession>A0A0D2VUW8</accession>
<keyword evidence="8" id="KW-1133">Transmembrane helix</keyword>
<evidence type="ECO:0000256" key="5">
    <source>
        <dbReference type="ARBA" id="ARBA00022840"/>
    </source>
</evidence>
<evidence type="ECO:0000256" key="7">
    <source>
        <dbReference type="SAM" id="Coils"/>
    </source>
</evidence>
<keyword evidence="4 6" id="KW-0547">Nucleotide-binding</keyword>
<dbReference type="InterPro" id="IPR017441">
    <property type="entry name" value="Protein_kinase_ATP_BS"/>
</dbReference>